<dbReference type="KEGG" id="aswu:HUW51_23175"/>
<sequence>MLLTVYLTYFFTNKLTGMEQAPTLVVLAAGMGSRYGKLKQLDSFGPNGETIMDYSIYDAVKAGFGKIVFVIRKVLEEEFTATILSRVPAQVPVVLAFQELQVVPGNLAVPASREKPWGTGHALWSARAQIQEPFAVINADDFYGYSSFRQVADFLKNSSRSNSTKPQWCLAGYPLLNTLSKNGSVSRALCKVDENKQLLSVRELKEIFKKEDQIVASLPQQKELHLTGQETVSMNFWGFTPAIFPVLENYLVAFLKKQNHTEKAEFYIPEAVNQMLTDNVATVQVLTSADQWMGVTYPEDKEEVKRQLSELIATGQYPQKLWPSG</sequence>
<dbReference type="GO" id="GO:0016740">
    <property type="term" value="F:transferase activity"/>
    <property type="evidence" value="ECO:0007669"/>
    <property type="project" value="UniProtKB-KW"/>
</dbReference>
<dbReference type="Gene3D" id="3.90.550.10">
    <property type="entry name" value="Spore Coat Polysaccharide Biosynthesis Protein SpsA, Chain A"/>
    <property type="match status" value="1"/>
</dbReference>
<gene>
    <name evidence="1" type="ORF">HUW51_23175</name>
</gene>
<proteinExistence type="predicted"/>
<reference evidence="1 2" key="1">
    <citation type="journal article" date="2018" name="Int. J. Syst. Evol. Microbiol.">
        <title>Adhaeribacter swui sp. nov., isolated from wet mud.</title>
        <authorList>
            <person name="Kim D.U."/>
            <person name="Kim K.W."/>
            <person name="Kang M.S."/>
            <person name="Kim J.Y."/>
            <person name="Jang J.H."/>
            <person name="Kim M.K."/>
        </authorList>
    </citation>
    <scope>NUCLEOTIDE SEQUENCE [LARGE SCALE GENOMIC DNA]</scope>
    <source>
        <strain evidence="1 2">KCTC 52873</strain>
    </source>
</reference>
<dbReference type="Proteomes" id="UP000515237">
    <property type="component" value="Chromosome"/>
</dbReference>
<dbReference type="InterPro" id="IPR029044">
    <property type="entry name" value="Nucleotide-diphossugar_trans"/>
</dbReference>
<dbReference type="AlphaFoldDB" id="A0A7G7GFK8"/>
<name>A0A7G7GFK8_9BACT</name>
<keyword evidence="1" id="KW-0808">Transferase</keyword>
<evidence type="ECO:0000313" key="2">
    <source>
        <dbReference type="Proteomes" id="UP000515237"/>
    </source>
</evidence>
<protein>
    <submittedName>
        <fullName evidence="1">Nucleotidyltransferase</fullName>
    </submittedName>
</protein>
<dbReference type="EMBL" id="CP055156">
    <property type="protein sequence ID" value="QNF35942.1"/>
    <property type="molecule type" value="Genomic_DNA"/>
</dbReference>
<organism evidence="1 2">
    <name type="scientific">Adhaeribacter swui</name>
    <dbReference type="NCBI Taxonomy" id="2086471"/>
    <lineage>
        <taxon>Bacteria</taxon>
        <taxon>Pseudomonadati</taxon>
        <taxon>Bacteroidota</taxon>
        <taxon>Cytophagia</taxon>
        <taxon>Cytophagales</taxon>
        <taxon>Hymenobacteraceae</taxon>
        <taxon>Adhaeribacter</taxon>
    </lineage>
</organism>
<evidence type="ECO:0000313" key="1">
    <source>
        <dbReference type="EMBL" id="QNF35942.1"/>
    </source>
</evidence>
<dbReference type="SUPFAM" id="SSF53448">
    <property type="entry name" value="Nucleotide-diphospho-sugar transferases"/>
    <property type="match status" value="1"/>
</dbReference>
<keyword evidence="2" id="KW-1185">Reference proteome</keyword>
<accession>A0A7G7GFK8</accession>